<protein>
    <recommendedName>
        <fullName evidence="5">Microtubule associated protein</fullName>
    </recommendedName>
</protein>
<comment type="caution">
    <text evidence="3">The sequence shown here is derived from an EMBL/GenBank/DDBJ whole genome shotgun (WGS) entry which is preliminary data.</text>
</comment>
<reference evidence="3 4" key="1">
    <citation type="submission" date="2020-01" db="EMBL/GenBank/DDBJ databases">
        <authorList>
            <consortium name="DOE Joint Genome Institute"/>
            <person name="Haridas S."/>
            <person name="Albert R."/>
            <person name="Binder M."/>
            <person name="Bloem J."/>
            <person name="Labutti K."/>
            <person name="Salamov A."/>
            <person name="Andreopoulos B."/>
            <person name="Baker S.E."/>
            <person name="Barry K."/>
            <person name="Bills G."/>
            <person name="Bluhm B.H."/>
            <person name="Cannon C."/>
            <person name="Castanera R."/>
            <person name="Culley D.E."/>
            <person name="Daum C."/>
            <person name="Ezra D."/>
            <person name="Gonzalez J.B."/>
            <person name="Henrissat B."/>
            <person name="Kuo A."/>
            <person name="Liang C."/>
            <person name="Lipzen A."/>
            <person name="Lutzoni F."/>
            <person name="Magnuson J."/>
            <person name="Mondo S."/>
            <person name="Nolan M."/>
            <person name="Ohm R."/>
            <person name="Pangilinan J."/>
            <person name="Park H.-J.H."/>
            <person name="Ramirez L."/>
            <person name="Alfaro M."/>
            <person name="Sun H."/>
            <person name="Tritt A."/>
            <person name="Yoshinaga Y."/>
            <person name="Zwiers L.-H.L."/>
            <person name="Turgeon B.G."/>
            <person name="Goodwin S.B."/>
            <person name="Spatafora J.W."/>
            <person name="Crous P.W."/>
            <person name="Grigoriev I.V."/>
        </authorList>
    </citation>
    <scope>NUCLEOTIDE SEQUENCE [LARGE SCALE GENOMIC DNA]</scope>
    <source>
        <strain evidence="3 4">CBS 611.86</strain>
    </source>
</reference>
<dbReference type="EMBL" id="JAADJZ010000001">
    <property type="protein sequence ID" value="KAF2878491.1"/>
    <property type="molecule type" value="Genomic_DNA"/>
</dbReference>
<dbReference type="Proteomes" id="UP000481861">
    <property type="component" value="Unassembled WGS sequence"/>
</dbReference>
<keyword evidence="2" id="KW-1133">Transmembrane helix</keyword>
<feature type="transmembrane region" description="Helical" evidence="2">
    <location>
        <begin position="137"/>
        <end position="157"/>
    </location>
</feature>
<feature type="compositionally biased region" description="Low complexity" evidence="1">
    <location>
        <begin position="9"/>
        <end position="21"/>
    </location>
</feature>
<feature type="region of interest" description="Disordered" evidence="1">
    <location>
        <begin position="1"/>
        <end position="25"/>
    </location>
</feature>
<proteinExistence type="predicted"/>
<feature type="transmembrane region" description="Helical" evidence="2">
    <location>
        <begin position="296"/>
        <end position="315"/>
    </location>
</feature>
<dbReference type="InterPro" id="IPR018750">
    <property type="entry name" value="DUF2306_membrane"/>
</dbReference>
<feature type="transmembrane region" description="Helical" evidence="2">
    <location>
        <begin position="46"/>
        <end position="64"/>
    </location>
</feature>
<feature type="transmembrane region" description="Helical" evidence="2">
    <location>
        <begin position="169"/>
        <end position="188"/>
    </location>
</feature>
<feature type="transmembrane region" description="Helical" evidence="2">
    <location>
        <begin position="103"/>
        <end position="125"/>
    </location>
</feature>
<keyword evidence="2" id="KW-0812">Transmembrane</keyword>
<name>A0A7C8IJ51_9PLEO</name>
<feature type="transmembrane region" description="Helical" evidence="2">
    <location>
        <begin position="200"/>
        <end position="217"/>
    </location>
</feature>
<evidence type="ECO:0008006" key="5">
    <source>
        <dbReference type="Google" id="ProtNLM"/>
    </source>
</evidence>
<dbReference type="OrthoDB" id="193478at2759"/>
<sequence length="359" mass="40461">MENKEHTCSTPASESSVSSSPEDSKTGSGHAARYAKVYGFFGFNRAYNFPLWVIFAGAMLGFSLSRLPELNYSHFFKEDDMADFGMVPGYWYYVKSGSFRVGMIMHLATILPAGILMVLQFTPIIRHKFITFHRINGYTVLLLILISNAAACMVLRHNHGGGARIAAQSAEAFLVIITTLGLSMAWWNIRCKQVDQHRAWMLRTMFYMGTIITSRFMEFAASPIITRIGGYYGVWSCDEIEFLYTQYQLPFPEQDYPQCFLPDGTLNRAFRVAINAAAIETKPEQLSSSLVQPFGALLWICIVVHLIGVEIYLGMTPREAERLRQVSYEKQLEAGFANPGCAGLTADRWGDAEKWTPKR</sequence>
<evidence type="ECO:0000256" key="2">
    <source>
        <dbReference type="SAM" id="Phobius"/>
    </source>
</evidence>
<dbReference type="AlphaFoldDB" id="A0A7C8IJ51"/>
<keyword evidence="4" id="KW-1185">Reference proteome</keyword>
<organism evidence="3 4">
    <name type="scientific">Massariosphaeria phaeospora</name>
    <dbReference type="NCBI Taxonomy" id="100035"/>
    <lineage>
        <taxon>Eukaryota</taxon>
        <taxon>Fungi</taxon>
        <taxon>Dikarya</taxon>
        <taxon>Ascomycota</taxon>
        <taxon>Pezizomycotina</taxon>
        <taxon>Dothideomycetes</taxon>
        <taxon>Pleosporomycetidae</taxon>
        <taxon>Pleosporales</taxon>
        <taxon>Pleosporales incertae sedis</taxon>
        <taxon>Massariosphaeria</taxon>
    </lineage>
</organism>
<gene>
    <name evidence="3" type="ORF">BDV95DRAFT_601130</name>
</gene>
<evidence type="ECO:0000313" key="3">
    <source>
        <dbReference type="EMBL" id="KAF2878491.1"/>
    </source>
</evidence>
<evidence type="ECO:0000256" key="1">
    <source>
        <dbReference type="SAM" id="MobiDB-lite"/>
    </source>
</evidence>
<accession>A0A7C8IJ51</accession>
<dbReference type="Pfam" id="PF10067">
    <property type="entry name" value="DUF2306"/>
    <property type="match status" value="1"/>
</dbReference>
<evidence type="ECO:0000313" key="4">
    <source>
        <dbReference type="Proteomes" id="UP000481861"/>
    </source>
</evidence>
<keyword evidence="2" id="KW-0472">Membrane</keyword>